<gene>
    <name evidence="1" type="ORF">SDC9_144030</name>
</gene>
<dbReference type="EMBL" id="VSSQ01043200">
    <property type="protein sequence ID" value="MPM96865.1"/>
    <property type="molecule type" value="Genomic_DNA"/>
</dbReference>
<sequence>MVLVKEPLVLCPLAAGLLGYHLVPYGNIVVHVERVGSGVAPLDDIARAVVLVVVTELLREIVIEVVCTAGYQAFRGFRRDDPPQVVGVGLVIHVISIHHRGAVGSPFQYGTPVVVTEKLHRKAVLVRGGGLKKAFLRIWIIDVKAVGRVGADAQQIISRCVDPIGVPYRMILVSASRFPNCRDPLQRRLLILVVIVSVTGIVGRKLVCIKTSLGRQCT</sequence>
<dbReference type="AlphaFoldDB" id="A0A645E5T0"/>
<reference evidence="1" key="1">
    <citation type="submission" date="2019-08" db="EMBL/GenBank/DDBJ databases">
        <authorList>
            <person name="Kucharzyk K."/>
            <person name="Murdoch R.W."/>
            <person name="Higgins S."/>
            <person name="Loffler F."/>
        </authorList>
    </citation>
    <scope>NUCLEOTIDE SEQUENCE</scope>
</reference>
<accession>A0A645E5T0</accession>
<organism evidence="1">
    <name type="scientific">bioreactor metagenome</name>
    <dbReference type="NCBI Taxonomy" id="1076179"/>
    <lineage>
        <taxon>unclassified sequences</taxon>
        <taxon>metagenomes</taxon>
        <taxon>ecological metagenomes</taxon>
    </lineage>
</organism>
<comment type="caution">
    <text evidence="1">The sequence shown here is derived from an EMBL/GenBank/DDBJ whole genome shotgun (WGS) entry which is preliminary data.</text>
</comment>
<protein>
    <submittedName>
        <fullName evidence="1">Uncharacterized protein</fullName>
    </submittedName>
</protein>
<name>A0A645E5T0_9ZZZZ</name>
<evidence type="ECO:0000313" key="1">
    <source>
        <dbReference type="EMBL" id="MPM96865.1"/>
    </source>
</evidence>
<proteinExistence type="predicted"/>